<evidence type="ECO:0000313" key="2">
    <source>
        <dbReference type="Proteomes" id="UP000629365"/>
    </source>
</evidence>
<dbReference type="RefSeq" id="WP_188437142.1">
    <property type="nucleotide sequence ID" value="NZ_BMCM01000004.1"/>
</dbReference>
<gene>
    <name evidence="1" type="ORF">GCM10007269_27550</name>
</gene>
<organism evidence="1 2">
    <name type="scientific">Microbacterium murale</name>
    <dbReference type="NCBI Taxonomy" id="1081040"/>
    <lineage>
        <taxon>Bacteria</taxon>
        <taxon>Bacillati</taxon>
        <taxon>Actinomycetota</taxon>
        <taxon>Actinomycetes</taxon>
        <taxon>Micrococcales</taxon>
        <taxon>Microbacteriaceae</taxon>
        <taxon>Microbacterium</taxon>
    </lineage>
</organism>
<comment type="caution">
    <text evidence="1">The sequence shown here is derived from an EMBL/GenBank/DDBJ whole genome shotgun (WGS) entry which is preliminary data.</text>
</comment>
<sequence>MALTELGLKIDTIRDRIQPIRNTLTSAIESTRSNGRITQPTKRQEIAQHYLTAKKNLELLLEDERRATQAKRSELERAIFGRKNNGATEIMAYRDAQERALQFGPDDEEQASELFHIAEINDDESLVSALLARSLHFQWEAIIAKHAAAYPERREHLTDLADIDRWTTQHEDDGFNGYQGIYSIPVPKEVSGFINDAGIQKIAQGD</sequence>
<keyword evidence="2" id="KW-1185">Reference proteome</keyword>
<name>A0ABQ1RXX5_9MICO</name>
<evidence type="ECO:0000313" key="1">
    <source>
        <dbReference type="EMBL" id="GGD83190.1"/>
    </source>
</evidence>
<protein>
    <submittedName>
        <fullName evidence="1">Uncharacterized protein</fullName>
    </submittedName>
</protein>
<dbReference type="Proteomes" id="UP000629365">
    <property type="component" value="Unassembled WGS sequence"/>
</dbReference>
<proteinExistence type="predicted"/>
<reference evidence="2" key="1">
    <citation type="journal article" date="2019" name="Int. J. Syst. Evol. Microbiol.">
        <title>The Global Catalogue of Microorganisms (GCM) 10K type strain sequencing project: providing services to taxonomists for standard genome sequencing and annotation.</title>
        <authorList>
            <consortium name="The Broad Institute Genomics Platform"/>
            <consortium name="The Broad Institute Genome Sequencing Center for Infectious Disease"/>
            <person name="Wu L."/>
            <person name="Ma J."/>
        </authorList>
    </citation>
    <scope>NUCLEOTIDE SEQUENCE [LARGE SCALE GENOMIC DNA]</scope>
    <source>
        <strain evidence="2">CCM 7640</strain>
    </source>
</reference>
<accession>A0ABQ1RXX5</accession>
<dbReference type="EMBL" id="BMCM01000004">
    <property type="protein sequence ID" value="GGD83190.1"/>
    <property type="molecule type" value="Genomic_DNA"/>
</dbReference>